<gene>
    <name evidence="1" type="ORF">SAMN06893096_102559</name>
</gene>
<name>A0A239CNU0_9ACTN</name>
<evidence type="ECO:0000313" key="2">
    <source>
        <dbReference type="Proteomes" id="UP000198373"/>
    </source>
</evidence>
<dbReference type="Proteomes" id="UP000198373">
    <property type="component" value="Unassembled WGS sequence"/>
</dbReference>
<proteinExistence type="predicted"/>
<keyword evidence="2" id="KW-1185">Reference proteome</keyword>
<protein>
    <submittedName>
        <fullName evidence="1">Uncharacterized protein</fullName>
    </submittedName>
</protein>
<dbReference type="EMBL" id="FZOO01000002">
    <property type="protein sequence ID" value="SNS21926.1"/>
    <property type="molecule type" value="Genomic_DNA"/>
</dbReference>
<reference evidence="2" key="1">
    <citation type="submission" date="2017-06" db="EMBL/GenBank/DDBJ databases">
        <authorList>
            <person name="Varghese N."/>
            <person name="Submissions S."/>
        </authorList>
    </citation>
    <scope>NUCLEOTIDE SEQUENCE [LARGE SCALE GENOMIC DNA]</scope>
    <source>
        <strain evidence="2">DSM 46839</strain>
    </source>
</reference>
<evidence type="ECO:0000313" key="1">
    <source>
        <dbReference type="EMBL" id="SNS21926.1"/>
    </source>
</evidence>
<accession>A0A239CNU0</accession>
<sequence length="37" mass="4288">MVLAHVERASVEDLEEVLTDAWWSRAPRRLRDGLRGP</sequence>
<dbReference type="AlphaFoldDB" id="A0A239CNU0"/>
<organism evidence="1 2">
    <name type="scientific">Geodermatophilus pulveris</name>
    <dbReference type="NCBI Taxonomy" id="1564159"/>
    <lineage>
        <taxon>Bacteria</taxon>
        <taxon>Bacillati</taxon>
        <taxon>Actinomycetota</taxon>
        <taxon>Actinomycetes</taxon>
        <taxon>Geodermatophilales</taxon>
        <taxon>Geodermatophilaceae</taxon>
        <taxon>Geodermatophilus</taxon>
    </lineage>
</organism>